<dbReference type="Proteomes" id="UP001270362">
    <property type="component" value="Unassembled WGS sequence"/>
</dbReference>
<sequence length="341" mass="35339">MKPSLWIGTLAAAALGAQATPTASSTPSNPVRSVRNVFTFPNNTFIENIAVRSNSRLLITSMSVPTLFTLNPTLANPTASILHTFPNASGLAGVAEVRPDVFAVVSGIWDLYTTRAQLGSLQVWTIDLTKPTPAVKLIATIANSTIFNGLARHPFNPDLLLAADSELGAVWRVNLKTGAYGIALSSPFLAPAPGNPLGTNMGINGLKVAGAHVFFTNSGQRSFGKIPIDAQGNQAGAVVVLANSTVAGASVVYDDFALTGGDGAWIASHPSQAVRVAPSGGAQFVVDEPSVLFNPTAAALGRGSPAQEKTVYVTNGGRFVFTDTEVGFDLVDNGVAAVLLW</sequence>
<proteinExistence type="predicted"/>
<keyword evidence="3" id="KW-1185">Reference proteome</keyword>
<evidence type="ECO:0000256" key="1">
    <source>
        <dbReference type="SAM" id="SignalP"/>
    </source>
</evidence>
<dbReference type="EMBL" id="JAULSO010000005">
    <property type="protein sequence ID" value="KAK3682921.1"/>
    <property type="molecule type" value="Genomic_DNA"/>
</dbReference>
<feature type="signal peptide" evidence="1">
    <location>
        <begin position="1"/>
        <end position="19"/>
    </location>
</feature>
<evidence type="ECO:0000313" key="2">
    <source>
        <dbReference type="EMBL" id="KAK3682921.1"/>
    </source>
</evidence>
<reference evidence="2" key="2">
    <citation type="submission" date="2023-06" db="EMBL/GenBank/DDBJ databases">
        <authorList>
            <consortium name="Lawrence Berkeley National Laboratory"/>
            <person name="Haridas S."/>
            <person name="Hensen N."/>
            <person name="Bonometti L."/>
            <person name="Westerberg I."/>
            <person name="Brannstrom I.O."/>
            <person name="Guillou S."/>
            <person name="Cros-Aarteil S."/>
            <person name="Calhoun S."/>
            <person name="Kuo A."/>
            <person name="Mondo S."/>
            <person name="Pangilinan J."/>
            <person name="Riley R."/>
            <person name="Labutti K."/>
            <person name="Andreopoulos B."/>
            <person name="Lipzen A."/>
            <person name="Chen C."/>
            <person name="Yanf M."/>
            <person name="Daum C."/>
            <person name="Ng V."/>
            <person name="Clum A."/>
            <person name="Steindorff A."/>
            <person name="Ohm R."/>
            <person name="Martin F."/>
            <person name="Silar P."/>
            <person name="Natvig D."/>
            <person name="Lalanne C."/>
            <person name="Gautier V."/>
            <person name="Ament-Velasquez S.L."/>
            <person name="Kruys A."/>
            <person name="Hutchinson M.I."/>
            <person name="Powell A.J."/>
            <person name="Barry K."/>
            <person name="Miller A.N."/>
            <person name="Grigoriev I.V."/>
            <person name="Debuchy R."/>
            <person name="Gladieux P."/>
            <person name="Thoren M.H."/>
            <person name="Johannesson H."/>
        </authorList>
    </citation>
    <scope>NUCLEOTIDE SEQUENCE</scope>
    <source>
        <strain evidence="2">CBS 314.62</strain>
    </source>
</reference>
<dbReference type="InterPro" id="IPR011042">
    <property type="entry name" value="6-blade_b-propeller_TolB-like"/>
</dbReference>
<comment type="caution">
    <text evidence="2">The sequence shown here is derived from an EMBL/GenBank/DDBJ whole genome shotgun (WGS) entry which is preliminary data.</text>
</comment>
<dbReference type="SUPFAM" id="SSF63829">
    <property type="entry name" value="Calcium-dependent phosphotriesterase"/>
    <property type="match status" value="1"/>
</dbReference>
<protein>
    <recommendedName>
        <fullName evidence="4">SMP-30/Gluconolactonase/LRE-like region domain-containing protein</fullName>
    </recommendedName>
</protein>
<accession>A0AAE1C8L4</accession>
<name>A0AAE1C8L4_9PEZI</name>
<dbReference type="PANTHER" id="PTHR42060">
    <property type="entry name" value="NHL REPEAT-CONTAINING PROTEIN-RELATED"/>
    <property type="match status" value="1"/>
</dbReference>
<keyword evidence="1" id="KW-0732">Signal</keyword>
<feature type="chain" id="PRO_5042041271" description="SMP-30/Gluconolactonase/LRE-like region domain-containing protein" evidence="1">
    <location>
        <begin position="20"/>
        <end position="341"/>
    </location>
</feature>
<organism evidence="2 3">
    <name type="scientific">Podospora appendiculata</name>
    <dbReference type="NCBI Taxonomy" id="314037"/>
    <lineage>
        <taxon>Eukaryota</taxon>
        <taxon>Fungi</taxon>
        <taxon>Dikarya</taxon>
        <taxon>Ascomycota</taxon>
        <taxon>Pezizomycotina</taxon>
        <taxon>Sordariomycetes</taxon>
        <taxon>Sordariomycetidae</taxon>
        <taxon>Sordariales</taxon>
        <taxon>Podosporaceae</taxon>
        <taxon>Podospora</taxon>
    </lineage>
</organism>
<dbReference type="PANTHER" id="PTHR42060:SF1">
    <property type="entry name" value="NHL REPEAT-CONTAINING PROTEIN"/>
    <property type="match status" value="1"/>
</dbReference>
<dbReference type="InterPro" id="IPR052998">
    <property type="entry name" value="Hetero-Diels-Alderase-like"/>
</dbReference>
<dbReference type="AlphaFoldDB" id="A0AAE1C8L4"/>
<gene>
    <name evidence="2" type="ORF">B0T22DRAFT_472246</name>
</gene>
<evidence type="ECO:0000313" key="3">
    <source>
        <dbReference type="Proteomes" id="UP001270362"/>
    </source>
</evidence>
<evidence type="ECO:0008006" key="4">
    <source>
        <dbReference type="Google" id="ProtNLM"/>
    </source>
</evidence>
<reference evidence="2" key="1">
    <citation type="journal article" date="2023" name="Mol. Phylogenet. Evol.">
        <title>Genome-scale phylogeny and comparative genomics of the fungal order Sordariales.</title>
        <authorList>
            <person name="Hensen N."/>
            <person name="Bonometti L."/>
            <person name="Westerberg I."/>
            <person name="Brannstrom I.O."/>
            <person name="Guillou S."/>
            <person name="Cros-Aarteil S."/>
            <person name="Calhoun S."/>
            <person name="Haridas S."/>
            <person name="Kuo A."/>
            <person name="Mondo S."/>
            <person name="Pangilinan J."/>
            <person name="Riley R."/>
            <person name="LaButti K."/>
            <person name="Andreopoulos B."/>
            <person name="Lipzen A."/>
            <person name="Chen C."/>
            <person name="Yan M."/>
            <person name="Daum C."/>
            <person name="Ng V."/>
            <person name="Clum A."/>
            <person name="Steindorff A."/>
            <person name="Ohm R.A."/>
            <person name="Martin F."/>
            <person name="Silar P."/>
            <person name="Natvig D.O."/>
            <person name="Lalanne C."/>
            <person name="Gautier V."/>
            <person name="Ament-Velasquez S.L."/>
            <person name="Kruys A."/>
            <person name="Hutchinson M.I."/>
            <person name="Powell A.J."/>
            <person name="Barry K."/>
            <person name="Miller A.N."/>
            <person name="Grigoriev I.V."/>
            <person name="Debuchy R."/>
            <person name="Gladieux P."/>
            <person name="Hiltunen Thoren M."/>
            <person name="Johannesson H."/>
        </authorList>
    </citation>
    <scope>NUCLEOTIDE SEQUENCE</scope>
    <source>
        <strain evidence="2">CBS 314.62</strain>
    </source>
</reference>
<dbReference type="Gene3D" id="2.120.10.30">
    <property type="entry name" value="TolB, C-terminal domain"/>
    <property type="match status" value="1"/>
</dbReference>